<comment type="catalytic activity">
    <reaction evidence="10">
        <text>GTP + H2O = GDP + phosphate + H(+)</text>
        <dbReference type="Rhea" id="RHEA:19669"/>
        <dbReference type="ChEBI" id="CHEBI:15377"/>
        <dbReference type="ChEBI" id="CHEBI:15378"/>
        <dbReference type="ChEBI" id="CHEBI:37565"/>
        <dbReference type="ChEBI" id="CHEBI:43474"/>
        <dbReference type="ChEBI" id="CHEBI:58189"/>
        <dbReference type="EC" id="3.6.5.5"/>
    </reaction>
</comment>
<dbReference type="InterPro" id="IPR003130">
    <property type="entry name" value="GED"/>
</dbReference>
<feature type="domain" description="Dynamin-type G" evidence="14">
    <location>
        <begin position="27"/>
        <end position="317"/>
    </location>
</feature>
<organism evidence="15 16">
    <name type="scientific">Lophiostoma macrostomum CBS 122681</name>
    <dbReference type="NCBI Taxonomy" id="1314788"/>
    <lineage>
        <taxon>Eukaryota</taxon>
        <taxon>Fungi</taxon>
        <taxon>Dikarya</taxon>
        <taxon>Ascomycota</taxon>
        <taxon>Pezizomycotina</taxon>
        <taxon>Dothideomycetes</taxon>
        <taxon>Pleosporomycetidae</taxon>
        <taxon>Pleosporales</taxon>
        <taxon>Lophiostomataceae</taxon>
        <taxon>Lophiostoma</taxon>
    </lineage>
</organism>
<dbReference type="CDD" id="cd08771">
    <property type="entry name" value="DLP_1"/>
    <property type="match status" value="1"/>
</dbReference>
<dbReference type="GO" id="GO:0000266">
    <property type="term" value="P:mitochondrial fission"/>
    <property type="evidence" value="ECO:0007669"/>
    <property type="project" value="TreeGrafter"/>
</dbReference>
<evidence type="ECO:0000256" key="7">
    <source>
        <dbReference type="ARBA" id="ARBA00023128"/>
    </source>
</evidence>
<evidence type="ECO:0000259" key="13">
    <source>
        <dbReference type="PROSITE" id="PS51388"/>
    </source>
</evidence>
<accession>A0A6A6SMN3</accession>
<dbReference type="InterPro" id="IPR019762">
    <property type="entry name" value="Dynamin_GTPase_CS"/>
</dbReference>
<dbReference type="PRINTS" id="PR00195">
    <property type="entry name" value="DYNAMIN"/>
</dbReference>
<keyword evidence="8 11" id="KW-0342">GTP-binding</keyword>
<comment type="subcellular location">
    <subcellularLocation>
        <location evidence="1">Mitochondrion outer membrane</location>
        <topology evidence="1">Peripheral membrane protein</topology>
    </subcellularLocation>
</comment>
<dbReference type="PANTHER" id="PTHR11566:SF235">
    <property type="entry name" value="DYNAMIN-RELATED PROTEIN DNM1"/>
    <property type="match status" value="1"/>
</dbReference>
<evidence type="ECO:0000256" key="12">
    <source>
        <dbReference type="SAM" id="MobiDB-lite"/>
    </source>
</evidence>
<sequence length="810" mass="90114">MASLGDELLNIVNRLQDLVFNTIGNDSLDLPQIVVVGSQSSGKSSVLENIVGRDFLPRGSGIVTRRPLILQLINLPSEREDKPEDHEVHVPHTPASVAGQQEWAEFHHVPGRRFYDFSEVKREIENETSRIAGNNKGINRQPINLKIYSPHVLSLTLVDLPGLTKVPIGDQPTDIEKQTRNLISEYIAKPNSIILAVSPANVDLVNSEALKLARHVDPMGRRTIGVLTKLDLMDHGTNALDILSGRVYPLKLGFIGIVNRSQQDIQGNKSLADALSAERDFFRHHPAYRNMANRCGTQFLAKSLNQTLMAHIRDRLPDIKARLNTLMGQTQQELASYGDVAFTGKEHRGSLILQLMTRFASSFISSIDGTSAEISTKELCGGARIYYIFNSVFGNSLETVDPTHNLSVLDIRTAIRNSTGPRPSLFVPELAFDLLVKPQIKLLEIPSQRCVELVYEELIKICHTCGSTELSRYPRLQGKLIEVVSDLLREQLGPCSHYVASLIDIQRAYINTNHPNFLGAAAAMSSVINDKQEREKKIALEAERKKRERRRIKELNGVNGTDTPENEEEADAPIEKALPLRKHQTQASRSMSPAVGRLMNGSHSLSGAFNGNRARSPPPMGAGASGSARDTFLNYFFSKDSVPSQPQSALDNRPGSRHVSRNIEPSFAQSIRSADNRQPAHVLEMMPDDDYGATSPIKDTYEGGFPSEAESAPALTEREALETELIRRLISSYFNIVRETIADQVPKAVMHLLVNHSKDVVQNRLVSELYKEDLFQELLYEDDTIKAEREKCEKLLKTYKEAAKIVGEVL</sequence>
<dbReference type="SMART" id="SM00302">
    <property type="entry name" value="GED"/>
    <property type="match status" value="1"/>
</dbReference>
<dbReference type="GO" id="GO:0003924">
    <property type="term" value="F:GTPase activity"/>
    <property type="evidence" value="ECO:0007669"/>
    <property type="project" value="InterPro"/>
</dbReference>
<evidence type="ECO:0000256" key="5">
    <source>
        <dbReference type="ARBA" id="ARBA00022787"/>
    </source>
</evidence>
<dbReference type="GO" id="GO:0008017">
    <property type="term" value="F:microtubule binding"/>
    <property type="evidence" value="ECO:0007669"/>
    <property type="project" value="TreeGrafter"/>
</dbReference>
<reference evidence="15" key="1">
    <citation type="journal article" date="2020" name="Stud. Mycol.">
        <title>101 Dothideomycetes genomes: a test case for predicting lifestyles and emergence of pathogens.</title>
        <authorList>
            <person name="Haridas S."/>
            <person name="Albert R."/>
            <person name="Binder M."/>
            <person name="Bloem J."/>
            <person name="Labutti K."/>
            <person name="Salamov A."/>
            <person name="Andreopoulos B."/>
            <person name="Baker S."/>
            <person name="Barry K."/>
            <person name="Bills G."/>
            <person name="Bluhm B."/>
            <person name="Cannon C."/>
            <person name="Castanera R."/>
            <person name="Culley D."/>
            <person name="Daum C."/>
            <person name="Ezra D."/>
            <person name="Gonzalez J."/>
            <person name="Henrissat B."/>
            <person name="Kuo A."/>
            <person name="Liang C."/>
            <person name="Lipzen A."/>
            <person name="Lutzoni F."/>
            <person name="Magnuson J."/>
            <person name="Mondo S."/>
            <person name="Nolan M."/>
            <person name="Ohm R."/>
            <person name="Pangilinan J."/>
            <person name="Park H.-J."/>
            <person name="Ramirez L."/>
            <person name="Alfaro M."/>
            <person name="Sun H."/>
            <person name="Tritt A."/>
            <person name="Yoshinaga Y."/>
            <person name="Zwiers L.-H."/>
            <person name="Turgeon B."/>
            <person name="Goodwin S."/>
            <person name="Spatafora J."/>
            <person name="Crous P."/>
            <person name="Grigoriev I."/>
        </authorList>
    </citation>
    <scope>NUCLEOTIDE SEQUENCE</scope>
    <source>
        <strain evidence="15">CBS 122681</strain>
    </source>
</reference>
<dbReference type="InterPro" id="IPR027417">
    <property type="entry name" value="P-loop_NTPase"/>
</dbReference>
<dbReference type="PROSITE" id="PS00410">
    <property type="entry name" value="G_DYNAMIN_1"/>
    <property type="match status" value="1"/>
</dbReference>
<comment type="similarity">
    <text evidence="11">Belongs to the TRAFAC class dynamin-like GTPase superfamily. Dynamin/Fzo/YdjA family.</text>
</comment>
<name>A0A6A6SMN3_9PLEO</name>
<dbReference type="Pfam" id="PF01031">
    <property type="entry name" value="Dynamin_M"/>
    <property type="match status" value="1"/>
</dbReference>
<evidence type="ECO:0000256" key="10">
    <source>
        <dbReference type="ARBA" id="ARBA00048040"/>
    </source>
</evidence>
<dbReference type="GO" id="GO:0006897">
    <property type="term" value="P:endocytosis"/>
    <property type="evidence" value="ECO:0007669"/>
    <property type="project" value="TreeGrafter"/>
</dbReference>
<evidence type="ECO:0000313" key="16">
    <source>
        <dbReference type="Proteomes" id="UP000799324"/>
    </source>
</evidence>
<dbReference type="SUPFAM" id="SSF52540">
    <property type="entry name" value="P-loop containing nucleoside triphosphate hydrolases"/>
    <property type="match status" value="1"/>
</dbReference>
<evidence type="ECO:0000256" key="11">
    <source>
        <dbReference type="RuleBase" id="RU003932"/>
    </source>
</evidence>
<evidence type="ECO:0000256" key="3">
    <source>
        <dbReference type="ARBA" id="ARBA00022553"/>
    </source>
</evidence>
<dbReference type="SMART" id="SM00053">
    <property type="entry name" value="DYNc"/>
    <property type="match status" value="1"/>
</dbReference>
<feature type="domain" description="GED" evidence="13">
    <location>
        <begin position="723"/>
        <end position="810"/>
    </location>
</feature>
<dbReference type="InterPro" id="IPR020850">
    <property type="entry name" value="GED_dom"/>
</dbReference>
<keyword evidence="6" id="KW-0378">Hydrolase</keyword>
<dbReference type="GO" id="GO:0048312">
    <property type="term" value="P:intracellular distribution of mitochondria"/>
    <property type="evidence" value="ECO:0007669"/>
    <property type="project" value="TreeGrafter"/>
</dbReference>
<feature type="region of interest" description="Disordered" evidence="12">
    <location>
        <begin position="601"/>
        <end position="627"/>
    </location>
</feature>
<dbReference type="PROSITE" id="PS51718">
    <property type="entry name" value="G_DYNAMIN_2"/>
    <property type="match status" value="1"/>
</dbReference>
<evidence type="ECO:0000256" key="2">
    <source>
        <dbReference type="ARBA" id="ARBA00011980"/>
    </source>
</evidence>
<keyword evidence="3" id="KW-0597">Phosphoprotein</keyword>
<dbReference type="OrthoDB" id="5061070at2759"/>
<feature type="region of interest" description="Disordered" evidence="12">
    <location>
        <begin position="551"/>
        <end position="572"/>
    </location>
</feature>
<dbReference type="GO" id="GO:0005829">
    <property type="term" value="C:cytosol"/>
    <property type="evidence" value="ECO:0007669"/>
    <property type="project" value="UniProtKB-ARBA"/>
</dbReference>
<dbReference type="Pfam" id="PF00350">
    <property type="entry name" value="Dynamin_N"/>
    <property type="match status" value="1"/>
</dbReference>
<dbReference type="GO" id="GO:0005777">
    <property type="term" value="C:peroxisome"/>
    <property type="evidence" value="ECO:0007669"/>
    <property type="project" value="UniProtKB-ARBA"/>
</dbReference>
<proteinExistence type="inferred from homology"/>
<dbReference type="FunFam" id="1.20.120.1240:FF:000002">
    <property type="entry name" value="Dynamin-1-like protein isoform 1"/>
    <property type="match status" value="1"/>
</dbReference>
<evidence type="ECO:0000256" key="4">
    <source>
        <dbReference type="ARBA" id="ARBA00022741"/>
    </source>
</evidence>
<evidence type="ECO:0000256" key="9">
    <source>
        <dbReference type="ARBA" id="ARBA00023136"/>
    </source>
</evidence>
<gene>
    <name evidence="15" type="ORF">K491DRAFT_784621</name>
</gene>
<dbReference type="InterPro" id="IPR001401">
    <property type="entry name" value="Dynamin_GTPase"/>
</dbReference>
<dbReference type="InterPro" id="IPR030381">
    <property type="entry name" value="G_DYNAMIN_dom"/>
</dbReference>
<dbReference type="FunFam" id="3.40.50.300:FF:000383">
    <property type="entry name" value="Dynamin-like gtpase dnm1"/>
    <property type="match status" value="1"/>
</dbReference>
<dbReference type="PROSITE" id="PS51388">
    <property type="entry name" value="GED"/>
    <property type="match status" value="1"/>
</dbReference>
<dbReference type="GO" id="GO:0005741">
    <property type="term" value="C:mitochondrial outer membrane"/>
    <property type="evidence" value="ECO:0007669"/>
    <property type="project" value="UniProtKB-SubCell"/>
</dbReference>
<dbReference type="InterPro" id="IPR000375">
    <property type="entry name" value="Dynamin_stalk"/>
</dbReference>
<dbReference type="GO" id="GO:0005874">
    <property type="term" value="C:microtubule"/>
    <property type="evidence" value="ECO:0007669"/>
    <property type="project" value="TreeGrafter"/>
</dbReference>
<evidence type="ECO:0000313" key="15">
    <source>
        <dbReference type="EMBL" id="KAF2647608.1"/>
    </source>
</evidence>
<dbReference type="GO" id="GO:0005525">
    <property type="term" value="F:GTP binding"/>
    <property type="evidence" value="ECO:0007669"/>
    <property type="project" value="UniProtKB-KW"/>
</dbReference>
<dbReference type="Proteomes" id="UP000799324">
    <property type="component" value="Unassembled WGS sequence"/>
</dbReference>
<dbReference type="EC" id="3.6.5.5" evidence="2"/>
<keyword evidence="7" id="KW-0496">Mitochondrion</keyword>
<dbReference type="Pfam" id="PF02212">
    <property type="entry name" value="GED"/>
    <property type="match status" value="1"/>
</dbReference>
<dbReference type="InterPro" id="IPR022812">
    <property type="entry name" value="Dynamin"/>
</dbReference>
<keyword evidence="5" id="KW-1000">Mitochondrion outer membrane</keyword>
<dbReference type="EMBL" id="MU004599">
    <property type="protein sequence ID" value="KAF2647608.1"/>
    <property type="molecule type" value="Genomic_DNA"/>
</dbReference>
<evidence type="ECO:0000256" key="6">
    <source>
        <dbReference type="ARBA" id="ARBA00022801"/>
    </source>
</evidence>
<dbReference type="GO" id="GO:0042802">
    <property type="term" value="F:identical protein binding"/>
    <property type="evidence" value="ECO:0007669"/>
    <property type="project" value="UniProtKB-ARBA"/>
</dbReference>
<evidence type="ECO:0000259" key="14">
    <source>
        <dbReference type="PROSITE" id="PS51718"/>
    </source>
</evidence>
<dbReference type="PANTHER" id="PTHR11566">
    <property type="entry name" value="DYNAMIN"/>
    <property type="match status" value="1"/>
</dbReference>
<dbReference type="AlphaFoldDB" id="A0A6A6SMN3"/>
<dbReference type="Gene3D" id="1.20.120.1240">
    <property type="entry name" value="Dynamin, middle domain"/>
    <property type="match status" value="2"/>
</dbReference>
<keyword evidence="9" id="KW-0472">Membrane</keyword>
<dbReference type="Gene3D" id="3.40.50.300">
    <property type="entry name" value="P-loop containing nucleotide triphosphate hydrolases"/>
    <property type="match status" value="1"/>
</dbReference>
<evidence type="ECO:0000256" key="1">
    <source>
        <dbReference type="ARBA" id="ARBA00004450"/>
    </source>
</evidence>
<keyword evidence="16" id="KW-1185">Reference proteome</keyword>
<dbReference type="FunFam" id="1.20.120.1240:FF:000022">
    <property type="entry name" value="Dynamin-like GTPase Dnm1"/>
    <property type="match status" value="1"/>
</dbReference>
<keyword evidence="4 11" id="KW-0547">Nucleotide-binding</keyword>
<dbReference type="GO" id="GO:0016559">
    <property type="term" value="P:peroxisome fission"/>
    <property type="evidence" value="ECO:0007669"/>
    <property type="project" value="TreeGrafter"/>
</dbReference>
<dbReference type="GO" id="GO:0030001">
    <property type="term" value="P:metal ion transport"/>
    <property type="evidence" value="ECO:0007669"/>
    <property type="project" value="UniProtKB-ARBA"/>
</dbReference>
<dbReference type="InterPro" id="IPR045063">
    <property type="entry name" value="Dynamin_N"/>
</dbReference>
<evidence type="ECO:0000256" key="8">
    <source>
        <dbReference type="ARBA" id="ARBA00023134"/>
    </source>
</evidence>
<protein>
    <recommendedName>
        <fullName evidence="2">dynamin GTPase</fullName>
        <ecNumber evidence="2">3.6.5.5</ecNumber>
    </recommendedName>
</protein>